<dbReference type="GO" id="GO:0030313">
    <property type="term" value="C:cell envelope"/>
    <property type="evidence" value="ECO:0007669"/>
    <property type="project" value="UniProtKB-SubCell"/>
</dbReference>
<sequence>MLTERYPLETLKKTLIPRDAWRPFPTANERDAWASLPAPTRQSHIARGEQALGFTWPPLPATLFLEFARVGNRSRYEGQRNARRSALCDLVIAECVEGKNRFMDGVANGLWATCEETYWGVPAHINMQKAGPGLPDVSEPTVDLFAAETSALLAWTCYLLTPQLDAVSPLLRPRLRREIDRRILTPNLERDDFWWMGFGSRRVNNWNPWINSNWLTSLLIMEQDSDRRLMAAAKALKSLDNFIDPYPRDGGCDEGPGYWGRAGASLFECLELLHSATNGAIDVYNEPLIQEIGRFIYRVQIYDRYFINFADAPALVSPSASLVFRYGRRIHDERMAALGAHAAAQQDLRNRGVTDSIGRQLPALFTLSDLLSTKPAQPLPRDTYLPEIQVMAARSREGSEKGLYVAAKGGHNAESHNHNDIGSFIVYVDGKPLLIDAGVETYSAKTFGPNRYDLWTMQSAYHNLPTINGVTQQPGRQFAAKDITYQADDASAQFTLDIAGAYPPEAGVNSWVRAIALRRGKDIQITDACNLSQPVRDLTLNLLTPCEVVLQSAGQIALKAVPLADERTSGSAQLFYDANKLTAVTEAISIEDARLRSIWGERLTRILLRAENPPLRDTWTLRVTQ</sequence>
<reference evidence="3 4" key="1">
    <citation type="journal article" date="2016" name="Nat. Commun.">
        <title>Thousands of microbial genomes shed light on interconnected biogeochemical processes in an aquifer system.</title>
        <authorList>
            <person name="Anantharaman K."/>
            <person name="Brown C.T."/>
            <person name="Hug L.A."/>
            <person name="Sharon I."/>
            <person name="Castelle C.J."/>
            <person name="Probst A.J."/>
            <person name="Thomas B.C."/>
            <person name="Singh A."/>
            <person name="Wilkins M.J."/>
            <person name="Karaoz U."/>
            <person name="Brodie E.L."/>
            <person name="Williams K.H."/>
            <person name="Hubbard S.S."/>
            <person name="Banfield J.F."/>
        </authorList>
    </citation>
    <scope>NUCLEOTIDE SEQUENCE [LARGE SCALE GENOMIC DNA]</scope>
    <source>
        <strain evidence="4">RIFCSPLOWO2_12_FULL_64_10</strain>
    </source>
</reference>
<evidence type="ECO:0000313" key="3">
    <source>
        <dbReference type="EMBL" id="OGG44807.1"/>
    </source>
</evidence>
<proteinExistence type="predicted"/>
<evidence type="ECO:0000313" key="4">
    <source>
        <dbReference type="Proteomes" id="UP000178606"/>
    </source>
</evidence>
<dbReference type="InterPro" id="IPR012480">
    <property type="entry name" value="Hepar_II_III_C"/>
</dbReference>
<dbReference type="Gene3D" id="1.50.10.100">
    <property type="entry name" value="Chondroitin AC/alginate lyase"/>
    <property type="match status" value="1"/>
</dbReference>
<dbReference type="AlphaFoldDB" id="A0A1F6C788"/>
<dbReference type="EMBL" id="MFKF01000395">
    <property type="protein sequence ID" value="OGG44807.1"/>
    <property type="molecule type" value="Genomic_DNA"/>
</dbReference>
<dbReference type="GO" id="GO:0016829">
    <property type="term" value="F:lyase activity"/>
    <property type="evidence" value="ECO:0007669"/>
    <property type="project" value="InterPro"/>
</dbReference>
<dbReference type="Pfam" id="PF07940">
    <property type="entry name" value="Hepar_II_III_C"/>
    <property type="match status" value="1"/>
</dbReference>
<name>A0A1F6C788_HANXR</name>
<evidence type="ECO:0000259" key="2">
    <source>
        <dbReference type="Pfam" id="PF07940"/>
    </source>
</evidence>
<accession>A0A1F6C788</accession>
<dbReference type="Gene3D" id="2.70.98.70">
    <property type="match status" value="1"/>
</dbReference>
<evidence type="ECO:0000256" key="1">
    <source>
        <dbReference type="ARBA" id="ARBA00004196"/>
    </source>
</evidence>
<comment type="subcellular location">
    <subcellularLocation>
        <location evidence="1">Cell envelope</location>
    </subcellularLocation>
</comment>
<protein>
    <recommendedName>
        <fullName evidence="2">Heparinase II/III-like C-terminal domain-containing protein</fullName>
    </recommendedName>
</protein>
<dbReference type="InterPro" id="IPR008929">
    <property type="entry name" value="Chondroitin_lyas"/>
</dbReference>
<comment type="caution">
    <text evidence="3">The sequence shown here is derived from an EMBL/GenBank/DDBJ whole genome shotgun (WGS) entry which is preliminary data.</text>
</comment>
<gene>
    <name evidence="3" type="ORF">A3F84_21105</name>
</gene>
<feature type="domain" description="Heparinase II/III-like C-terminal" evidence="2">
    <location>
        <begin position="406"/>
        <end position="557"/>
    </location>
</feature>
<organism evidence="3 4">
    <name type="scientific">Handelsmanbacteria sp. (strain RIFCSPLOWO2_12_FULL_64_10)</name>
    <dbReference type="NCBI Taxonomy" id="1817868"/>
    <lineage>
        <taxon>Bacteria</taxon>
        <taxon>Candidatus Handelsmaniibacteriota</taxon>
    </lineage>
</organism>
<dbReference type="Proteomes" id="UP000178606">
    <property type="component" value="Unassembled WGS sequence"/>
</dbReference>